<sequence>MDLKGSMTDQIHAGIHDGGLRRVARREVRGRRAEEINRREVRRGLRTMSKDRHIVVSRDRHEEIGRNCREIDRRE</sequence>
<dbReference type="Proteomes" id="UP000197138">
    <property type="component" value="Unassembled WGS sequence"/>
</dbReference>
<reference evidence="1" key="2">
    <citation type="submission" date="2017-06" db="EMBL/GenBank/DDBJ databases">
        <title>The pomegranate genome and the genomics of punicalagin biosynthesis.</title>
        <authorList>
            <person name="Xu C."/>
        </authorList>
    </citation>
    <scope>NUCLEOTIDE SEQUENCE [LARGE SCALE GENOMIC DNA]</scope>
    <source>
        <tissue evidence="1">Fresh leaf</tissue>
    </source>
</reference>
<gene>
    <name evidence="1" type="ORF">CDL15_Pgr028222</name>
    <name evidence="2" type="ORF">CRG98_047903</name>
</gene>
<dbReference type="EMBL" id="MTKT01003207">
    <property type="protein sequence ID" value="OWM76352.1"/>
    <property type="molecule type" value="Genomic_DNA"/>
</dbReference>
<evidence type="ECO:0000313" key="1">
    <source>
        <dbReference type="EMBL" id="OWM76352.1"/>
    </source>
</evidence>
<organism evidence="1 3">
    <name type="scientific">Punica granatum</name>
    <name type="common">Pomegranate</name>
    <dbReference type="NCBI Taxonomy" id="22663"/>
    <lineage>
        <taxon>Eukaryota</taxon>
        <taxon>Viridiplantae</taxon>
        <taxon>Streptophyta</taxon>
        <taxon>Embryophyta</taxon>
        <taxon>Tracheophyta</taxon>
        <taxon>Spermatophyta</taxon>
        <taxon>Magnoliopsida</taxon>
        <taxon>eudicotyledons</taxon>
        <taxon>Gunneridae</taxon>
        <taxon>Pentapetalae</taxon>
        <taxon>rosids</taxon>
        <taxon>malvids</taxon>
        <taxon>Myrtales</taxon>
        <taxon>Lythraceae</taxon>
        <taxon>Punica</taxon>
    </lineage>
</organism>
<evidence type="ECO:0000313" key="2">
    <source>
        <dbReference type="EMBL" id="PKI31693.1"/>
    </source>
</evidence>
<comment type="caution">
    <text evidence="1">The sequence shown here is derived from an EMBL/GenBank/DDBJ whole genome shotgun (WGS) entry which is preliminary data.</text>
</comment>
<dbReference type="EMBL" id="PGOL01008461">
    <property type="protein sequence ID" value="PKI31693.1"/>
    <property type="molecule type" value="Genomic_DNA"/>
</dbReference>
<accession>A0A218WWH4</accession>
<keyword evidence="4" id="KW-1185">Reference proteome</keyword>
<name>A0A218WWH4_PUNGR</name>
<protein>
    <submittedName>
        <fullName evidence="1">Uncharacterized protein</fullName>
    </submittedName>
</protein>
<evidence type="ECO:0000313" key="4">
    <source>
        <dbReference type="Proteomes" id="UP000233551"/>
    </source>
</evidence>
<evidence type="ECO:0000313" key="3">
    <source>
        <dbReference type="Proteomes" id="UP000197138"/>
    </source>
</evidence>
<reference evidence="2 4" key="3">
    <citation type="submission" date="2017-11" db="EMBL/GenBank/DDBJ databases">
        <title>De-novo sequencing of pomegranate (Punica granatum L.) genome.</title>
        <authorList>
            <person name="Akparov Z."/>
            <person name="Amiraslanov A."/>
            <person name="Hajiyeva S."/>
            <person name="Abbasov M."/>
            <person name="Kaur K."/>
            <person name="Hamwieh A."/>
            <person name="Solovyev V."/>
            <person name="Salamov A."/>
            <person name="Braich B."/>
            <person name="Kosarev P."/>
            <person name="Mahmoud A."/>
            <person name="Hajiyev E."/>
            <person name="Babayeva S."/>
            <person name="Izzatullayeva V."/>
            <person name="Mammadov A."/>
            <person name="Mammadov A."/>
            <person name="Sharifova S."/>
            <person name="Ojaghi J."/>
            <person name="Eynullazada K."/>
            <person name="Bayramov B."/>
            <person name="Abdulazimova A."/>
            <person name="Shahmuradov I."/>
        </authorList>
    </citation>
    <scope>NUCLEOTIDE SEQUENCE [LARGE SCALE GENOMIC DNA]</scope>
    <source>
        <strain evidence="2">AG2017</strain>
        <strain evidence="4">cv. AG2017</strain>
        <tissue evidence="2">Leaf</tissue>
    </source>
</reference>
<dbReference type="Proteomes" id="UP000233551">
    <property type="component" value="Unassembled WGS sequence"/>
</dbReference>
<reference evidence="3" key="1">
    <citation type="journal article" date="2017" name="Plant J.">
        <title>The pomegranate (Punica granatum L.) genome and the genomics of punicalagin biosynthesis.</title>
        <authorList>
            <person name="Qin G."/>
            <person name="Xu C."/>
            <person name="Ming R."/>
            <person name="Tang H."/>
            <person name="Guyot R."/>
            <person name="Kramer E.M."/>
            <person name="Hu Y."/>
            <person name="Yi X."/>
            <person name="Qi Y."/>
            <person name="Xu X."/>
            <person name="Gao Z."/>
            <person name="Pan H."/>
            <person name="Jian J."/>
            <person name="Tian Y."/>
            <person name="Yue Z."/>
            <person name="Xu Y."/>
        </authorList>
    </citation>
    <scope>NUCLEOTIDE SEQUENCE [LARGE SCALE GENOMIC DNA]</scope>
    <source>
        <strain evidence="3">cv. Dabenzi</strain>
    </source>
</reference>
<dbReference type="AlphaFoldDB" id="A0A218WWH4"/>
<proteinExistence type="predicted"/>